<keyword evidence="3 7" id="KW-0238">DNA-binding</keyword>
<dbReference type="SUPFAM" id="SSF53822">
    <property type="entry name" value="Periplasmic binding protein-like I"/>
    <property type="match status" value="1"/>
</dbReference>
<feature type="region of interest" description="Disordered" evidence="5">
    <location>
        <begin position="348"/>
        <end position="375"/>
    </location>
</feature>
<comment type="caution">
    <text evidence="7">The sequence shown here is derived from an EMBL/GenBank/DDBJ whole genome shotgun (WGS) entry which is preliminary data.</text>
</comment>
<dbReference type="PROSITE" id="PS50932">
    <property type="entry name" value="HTH_LACI_2"/>
    <property type="match status" value="1"/>
</dbReference>
<dbReference type="InterPro" id="IPR028082">
    <property type="entry name" value="Peripla_BP_I"/>
</dbReference>
<dbReference type="Pfam" id="PF13377">
    <property type="entry name" value="Peripla_BP_3"/>
    <property type="match status" value="1"/>
</dbReference>
<evidence type="ECO:0000256" key="1">
    <source>
        <dbReference type="ARBA" id="ARBA00022491"/>
    </source>
</evidence>
<dbReference type="CDD" id="cd01392">
    <property type="entry name" value="HTH_LacI"/>
    <property type="match status" value="1"/>
</dbReference>
<proteinExistence type="predicted"/>
<evidence type="ECO:0000256" key="3">
    <source>
        <dbReference type="ARBA" id="ARBA00023125"/>
    </source>
</evidence>
<dbReference type="SUPFAM" id="SSF47413">
    <property type="entry name" value="lambda repressor-like DNA-binding domains"/>
    <property type="match status" value="1"/>
</dbReference>
<evidence type="ECO:0000256" key="2">
    <source>
        <dbReference type="ARBA" id="ARBA00023015"/>
    </source>
</evidence>
<keyword evidence="8" id="KW-1185">Reference proteome</keyword>
<accession>A0ABP6ZLV4</accession>
<protein>
    <submittedName>
        <fullName evidence="7">LacI family DNA-binding transcriptional regulator</fullName>
    </submittedName>
</protein>
<dbReference type="Proteomes" id="UP001500630">
    <property type="component" value="Unassembled WGS sequence"/>
</dbReference>
<organism evidence="7 8">
    <name type="scientific">Nonomuraea rosea</name>
    <dbReference type="NCBI Taxonomy" id="638574"/>
    <lineage>
        <taxon>Bacteria</taxon>
        <taxon>Bacillati</taxon>
        <taxon>Actinomycetota</taxon>
        <taxon>Actinomycetes</taxon>
        <taxon>Streptosporangiales</taxon>
        <taxon>Streptosporangiaceae</taxon>
        <taxon>Nonomuraea</taxon>
    </lineage>
</organism>
<dbReference type="CDD" id="cd06267">
    <property type="entry name" value="PBP1_LacI_sugar_binding-like"/>
    <property type="match status" value="1"/>
</dbReference>
<dbReference type="GO" id="GO:0003677">
    <property type="term" value="F:DNA binding"/>
    <property type="evidence" value="ECO:0007669"/>
    <property type="project" value="UniProtKB-KW"/>
</dbReference>
<dbReference type="PANTHER" id="PTHR30146">
    <property type="entry name" value="LACI-RELATED TRANSCRIPTIONAL REPRESSOR"/>
    <property type="match status" value="1"/>
</dbReference>
<keyword evidence="1" id="KW-0678">Repressor</keyword>
<reference evidence="8" key="1">
    <citation type="journal article" date="2019" name="Int. J. Syst. Evol. Microbiol.">
        <title>The Global Catalogue of Microorganisms (GCM) 10K type strain sequencing project: providing services to taxonomists for standard genome sequencing and annotation.</title>
        <authorList>
            <consortium name="The Broad Institute Genomics Platform"/>
            <consortium name="The Broad Institute Genome Sequencing Center for Infectious Disease"/>
            <person name="Wu L."/>
            <person name="Ma J."/>
        </authorList>
    </citation>
    <scope>NUCLEOTIDE SEQUENCE [LARGE SCALE GENOMIC DNA]</scope>
    <source>
        <strain evidence="8">JCM 17326</strain>
    </source>
</reference>
<evidence type="ECO:0000259" key="6">
    <source>
        <dbReference type="PROSITE" id="PS50932"/>
    </source>
</evidence>
<dbReference type="Gene3D" id="1.10.260.40">
    <property type="entry name" value="lambda repressor-like DNA-binding domains"/>
    <property type="match status" value="1"/>
</dbReference>
<dbReference type="PANTHER" id="PTHR30146:SF148">
    <property type="entry name" value="HTH-TYPE TRANSCRIPTIONAL REPRESSOR PURR-RELATED"/>
    <property type="match status" value="1"/>
</dbReference>
<keyword evidence="4" id="KW-0804">Transcription</keyword>
<keyword evidence="2" id="KW-0805">Transcription regulation</keyword>
<dbReference type="EMBL" id="BAABDQ010000047">
    <property type="protein sequence ID" value="GAA3611125.1"/>
    <property type="molecule type" value="Genomic_DNA"/>
</dbReference>
<name>A0ABP6ZLV4_9ACTN</name>
<dbReference type="RefSeq" id="WP_345575880.1">
    <property type="nucleotide sequence ID" value="NZ_BAABDQ010000047.1"/>
</dbReference>
<dbReference type="Gene3D" id="3.40.50.2300">
    <property type="match status" value="2"/>
</dbReference>
<feature type="domain" description="HTH lacI-type" evidence="6">
    <location>
        <begin position="10"/>
        <end position="64"/>
    </location>
</feature>
<evidence type="ECO:0000256" key="4">
    <source>
        <dbReference type="ARBA" id="ARBA00023163"/>
    </source>
</evidence>
<evidence type="ECO:0000313" key="8">
    <source>
        <dbReference type="Proteomes" id="UP001500630"/>
    </source>
</evidence>
<evidence type="ECO:0000313" key="7">
    <source>
        <dbReference type="EMBL" id="GAA3611125.1"/>
    </source>
</evidence>
<dbReference type="Pfam" id="PF00356">
    <property type="entry name" value="LacI"/>
    <property type="match status" value="1"/>
</dbReference>
<dbReference type="InterPro" id="IPR010982">
    <property type="entry name" value="Lambda_DNA-bd_dom_sf"/>
</dbReference>
<gene>
    <name evidence="7" type="ORF">GCM10022419_115140</name>
</gene>
<evidence type="ECO:0000256" key="5">
    <source>
        <dbReference type="SAM" id="MobiDB-lite"/>
    </source>
</evidence>
<dbReference type="InterPro" id="IPR000843">
    <property type="entry name" value="HTH_LacI"/>
</dbReference>
<dbReference type="SMART" id="SM00354">
    <property type="entry name" value="HTH_LACI"/>
    <property type="match status" value="1"/>
</dbReference>
<dbReference type="InterPro" id="IPR046335">
    <property type="entry name" value="LacI/GalR-like_sensor"/>
</dbReference>
<sequence length="375" mass="39248">MAKAGNHREFTVADVAREAGVSKAQAARALGAYGAVSDAVRSRVLAAAARLNYRPNQPARTLNTGRSQSVGVVVGDIENPYFSLATRGISDAVEQSGFNVVLANTGERVEAERAAVDMLMDKRVDGLIVAPASTSDPAHLRAVVAAGRPLVLLDRTVSGLTVDAALAEIEPAAREAADHLLALGHRRIGYITTADGSDVHAEGPDPLPSPVAARVAGLLGGFTEQGLTWDSDLLRRCPHDEQAIRRAVIDLVRRPDPATALIASDSLIGQVVVGALQEEGLRIPGDISVLMYDDQPWARLVTPPITVVAQPTYDIGYAAGARLAALIGGATNSPPLVPLPATLIRRGSIGPVDGTRPTSEARMSKPMTPVSPPPR</sequence>